<accession>A0A382C0E1</accession>
<dbReference type="AlphaFoldDB" id="A0A382C0E1"/>
<gene>
    <name evidence="1" type="ORF">METZ01_LOCUS172372</name>
</gene>
<sequence length="57" mass="6138">MGCAIDGMIARPLSSADSMAMRSHRLSLCREGVPELPPCTRSEITGMNFTAPSSLHF</sequence>
<protein>
    <submittedName>
        <fullName evidence="1">Uncharacterized protein</fullName>
    </submittedName>
</protein>
<reference evidence="1" key="1">
    <citation type="submission" date="2018-05" db="EMBL/GenBank/DDBJ databases">
        <authorList>
            <person name="Lanie J.A."/>
            <person name="Ng W.-L."/>
            <person name="Kazmierczak K.M."/>
            <person name="Andrzejewski T.M."/>
            <person name="Davidsen T.M."/>
            <person name="Wayne K.J."/>
            <person name="Tettelin H."/>
            <person name="Glass J.I."/>
            <person name="Rusch D."/>
            <person name="Podicherti R."/>
            <person name="Tsui H.-C.T."/>
            <person name="Winkler M.E."/>
        </authorList>
    </citation>
    <scope>NUCLEOTIDE SEQUENCE</scope>
</reference>
<name>A0A382C0E1_9ZZZZ</name>
<organism evidence="1">
    <name type="scientific">marine metagenome</name>
    <dbReference type="NCBI Taxonomy" id="408172"/>
    <lineage>
        <taxon>unclassified sequences</taxon>
        <taxon>metagenomes</taxon>
        <taxon>ecological metagenomes</taxon>
    </lineage>
</organism>
<evidence type="ECO:0000313" key="1">
    <source>
        <dbReference type="EMBL" id="SVB19518.1"/>
    </source>
</evidence>
<dbReference type="EMBL" id="UINC01032218">
    <property type="protein sequence ID" value="SVB19518.1"/>
    <property type="molecule type" value="Genomic_DNA"/>
</dbReference>
<proteinExistence type="predicted"/>